<evidence type="ECO:0000256" key="4">
    <source>
        <dbReference type="ARBA" id="ARBA00022452"/>
    </source>
</evidence>
<dbReference type="InterPro" id="IPR037066">
    <property type="entry name" value="Plug_dom_sf"/>
</dbReference>
<evidence type="ECO:0000256" key="10">
    <source>
        <dbReference type="ARBA" id="ARBA00023170"/>
    </source>
</evidence>
<keyword evidence="5 12" id="KW-0812">Transmembrane</keyword>
<comment type="subcellular location">
    <subcellularLocation>
        <location evidence="1 12">Cell outer membrane</location>
        <topology evidence="1 12">Multi-pass membrane protein</topology>
    </subcellularLocation>
</comment>
<evidence type="ECO:0000256" key="6">
    <source>
        <dbReference type="ARBA" id="ARBA00022729"/>
    </source>
</evidence>
<dbReference type="InterPro" id="IPR010105">
    <property type="entry name" value="TonB_sidphr_rcpt"/>
</dbReference>
<evidence type="ECO:0000256" key="11">
    <source>
        <dbReference type="ARBA" id="ARBA00023237"/>
    </source>
</evidence>
<dbReference type="Gene3D" id="2.170.130.10">
    <property type="entry name" value="TonB-dependent receptor, plug domain"/>
    <property type="match status" value="1"/>
</dbReference>
<gene>
    <name evidence="17" type="ORF">NA66_101861</name>
</gene>
<evidence type="ECO:0000256" key="5">
    <source>
        <dbReference type="ARBA" id="ARBA00022692"/>
    </source>
</evidence>
<dbReference type="GO" id="GO:0015344">
    <property type="term" value="F:siderophore uptake transmembrane transporter activity"/>
    <property type="evidence" value="ECO:0007669"/>
    <property type="project" value="TreeGrafter"/>
</dbReference>
<dbReference type="EMBL" id="QJJY01000018">
    <property type="protein sequence ID" value="PXX28661.1"/>
    <property type="molecule type" value="Genomic_DNA"/>
</dbReference>
<dbReference type="AlphaFoldDB" id="A0A318IFB6"/>
<dbReference type="Pfam" id="PF07715">
    <property type="entry name" value="Plug"/>
    <property type="match status" value="1"/>
</dbReference>
<keyword evidence="10 17" id="KW-0675">Receptor</keyword>
<keyword evidence="4 12" id="KW-1134">Transmembrane beta strand</keyword>
<feature type="domain" description="TonB-dependent receptor-like beta-barrel" evidence="15">
    <location>
        <begin position="273"/>
        <end position="702"/>
    </location>
</feature>
<dbReference type="RefSeq" id="WP_072443709.1">
    <property type="nucleotide sequence ID" value="NZ_QJJY01000018.1"/>
</dbReference>
<evidence type="ECO:0000256" key="2">
    <source>
        <dbReference type="ARBA" id="ARBA00009810"/>
    </source>
</evidence>
<dbReference type="GO" id="GO:0009279">
    <property type="term" value="C:cell outer membrane"/>
    <property type="evidence" value="ECO:0007669"/>
    <property type="project" value="UniProtKB-SubCell"/>
</dbReference>
<evidence type="ECO:0000256" key="14">
    <source>
        <dbReference type="SAM" id="SignalP"/>
    </source>
</evidence>
<dbReference type="GO" id="GO:0038023">
    <property type="term" value="F:signaling receptor activity"/>
    <property type="evidence" value="ECO:0007669"/>
    <property type="project" value="InterPro"/>
</dbReference>
<dbReference type="CDD" id="cd01347">
    <property type="entry name" value="ligand_gated_channel"/>
    <property type="match status" value="1"/>
</dbReference>
<keyword evidence="9 12" id="KW-0472">Membrane</keyword>
<dbReference type="Pfam" id="PF00593">
    <property type="entry name" value="TonB_dep_Rec_b-barrel"/>
    <property type="match status" value="1"/>
</dbReference>
<dbReference type="PANTHER" id="PTHR32552:SF85">
    <property type="entry name" value="BLL7968 PROTEIN"/>
    <property type="match status" value="1"/>
</dbReference>
<evidence type="ECO:0000256" key="1">
    <source>
        <dbReference type="ARBA" id="ARBA00004571"/>
    </source>
</evidence>
<evidence type="ECO:0000256" key="3">
    <source>
        <dbReference type="ARBA" id="ARBA00022448"/>
    </source>
</evidence>
<dbReference type="NCBIfam" id="TIGR01783">
    <property type="entry name" value="TonB-siderophor"/>
    <property type="match status" value="1"/>
</dbReference>
<dbReference type="InterPro" id="IPR000531">
    <property type="entry name" value="Beta-barrel_TonB"/>
</dbReference>
<reference evidence="17 18" key="1">
    <citation type="submission" date="2018-05" db="EMBL/GenBank/DDBJ databases">
        <title>Comparative genomics of bacterial root endophytes of switchgrass collected from native prairies over two seasons.</title>
        <authorList>
            <person name="Tang Y."/>
        </authorList>
    </citation>
    <scope>NUCLEOTIDE SEQUENCE [LARGE SCALE GENOMIC DNA]</scope>
    <source>
        <strain evidence="17 18">NFIX32</strain>
    </source>
</reference>
<evidence type="ECO:0000256" key="12">
    <source>
        <dbReference type="PROSITE-ProRule" id="PRU01360"/>
    </source>
</evidence>
<dbReference type="Proteomes" id="UP000247755">
    <property type="component" value="Unassembled WGS sequence"/>
</dbReference>
<accession>A0A318IFB6</accession>
<comment type="caution">
    <text evidence="17">The sequence shown here is derived from an EMBL/GenBank/DDBJ whole genome shotgun (WGS) entry which is preliminary data.</text>
</comment>
<dbReference type="InterPro" id="IPR039426">
    <property type="entry name" value="TonB-dep_rcpt-like"/>
</dbReference>
<evidence type="ECO:0000259" key="15">
    <source>
        <dbReference type="Pfam" id="PF00593"/>
    </source>
</evidence>
<feature type="domain" description="TonB-dependent receptor plug" evidence="16">
    <location>
        <begin position="97"/>
        <end position="195"/>
    </location>
</feature>
<evidence type="ECO:0000256" key="9">
    <source>
        <dbReference type="ARBA" id="ARBA00023136"/>
    </source>
</evidence>
<evidence type="ECO:0000256" key="7">
    <source>
        <dbReference type="ARBA" id="ARBA00023065"/>
    </source>
</evidence>
<dbReference type="InterPro" id="IPR012910">
    <property type="entry name" value="Plug_dom"/>
</dbReference>
<organism evidence="17 18">
    <name type="scientific">Burkholderia pyrrocinia</name>
    <name type="common">Pseudomonas pyrrocinia</name>
    <dbReference type="NCBI Taxonomy" id="60550"/>
    <lineage>
        <taxon>Bacteria</taxon>
        <taxon>Pseudomonadati</taxon>
        <taxon>Pseudomonadota</taxon>
        <taxon>Betaproteobacteria</taxon>
        <taxon>Burkholderiales</taxon>
        <taxon>Burkholderiaceae</taxon>
        <taxon>Burkholderia</taxon>
        <taxon>Burkholderia cepacia complex</taxon>
    </lineage>
</organism>
<proteinExistence type="inferred from homology"/>
<dbReference type="FunFam" id="2.170.130.10:FF:000001">
    <property type="entry name" value="Catecholate siderophore TonB-dependent receptor"/>
    <property type="match status" value="1"/>
</dbReference>
<evidence type="ECO:0000313" key="17">
    <source>
        <dbReference type="EMBL" id="PXX28661.1"/>
    </source>
</evidence>
<name>A0A318IFB6_BURPY</name>
<keyword evidence="8 13" id="KW-0798">TonB box</keyword>
<feature type="signal peptide" evidence="14">
    <location>
        <begin position="1"/>
        <end position="34"/>
    </location>
</feature>
<keyword evidence="7" id="KW-0406">Ion transport</keyword>
<dbReference type="SUPFAM" id="SSF56935">
    <property type="entry name" value="Porins"/>
    <property type="match status" value="1"/>
</dbReference>
<keyword evidence="11 12" id="KW-0998">Cell outer membrane</keyword>
<evidence type="ECO:0000313" key="18">
    <source>
        <dbReference type="Proteomes" id="UP000247755"/>
    </source>
</evidence>
<dbReference type="PROSITE" id="PS52016">
    <property type="entry name" value="TONB_DEPENDENT_REC_3"/>
    <property type="match status" value="1"/>
</dbReference>
<keyword evidence="3 12" id="KW-0813">Transport</keyword>
<protein>
    <submittedName>
        <fullName evidence="17">Iron complex outermembrane receptor protein</fullName>
    </submittedName>
</protein>
<keyword evidence="6 14" id="KW-0732">Signal</keyword>
<feature type="chain" id="PRO_5016315556" evidence="14">
    <location>
        <begin position="35"/>
        <end position="733"/>
    </location>
</feature>
<dbReference type="PANTHER" id="PTHR32552">
    <property type="entry name" value="FERRICHROME IRON RECEPTOR-RELATED"/>
    <property type="match status" value="1"/>
</dbReference>
<evidence type="ECO:0000259" key="16">
    <source>
        <dbReference type="Pfam" id="PF07715"/>
    </source>
</evidence>
<comment type="similarity">
    <text evidence="2 12 13">Belongs to the TonB-dependent receptor family.</text>
</comment>
<sequence>MPSRRTTRRARTLRPWRTSLPALITLCVASGAHADAAEPANAKPVASASASTPASTPSTPAEHELPAISVNASAAVDPTLGYQPRTSSIAGGSDRPLKEIPQSVAVVSSSVMQDQQARSLDDVLGNISGVTQTNTLGGTRDAFTKRGFGSNNDGSVLVDGVRTPVLHSYLATIDRVEVLKGPASLLYGMQDPGGVINLVTRKPEDTFGGSISASRTSHGGSSALFDLTGPLGKPGQVAGGTLAFRLTGEYDTSRYWRSFGRQRDALIAPALSWHDANTSVDVSYQYVDYTTPFDRGTVLVNGQLDDALRYRRYEEAWSQSSGIQETLRARIEHRFSDAWRVRATYGWGRDRYDQYITRGNSFNSTTGAMTRSSDANLGRNDSDQIATLGLLGNVTLAGMNHAIYIGGEYERQRSFRGDTIRGKATTGFNLYDPVYGLLAPGGMPNPKQSDSRSVVHAYSMVVQDSVKLTERLTAVGGLRWENWQQESGMGRPFVFADRSRGNVWLPQFGLAYALTPALTAYANVSRSFKPNVATNVAAPLAPEYGRVLEAGLKFSVKPAITGTLAVYQIDKRNVAVTNGDITSTIGTARSRGIELDVAGQITRHLSVIGSYAYTNATDRDSNTPLVNVARHTGSLFAVYDTAIANLPGRWRFGGGARLVGARSGDTANSFTLPGYVTVDAFAAYETTIGKFPTRFQLNVKNLLDKTYYPSSNNNLIVAVGEPRLVTLTTTVSF</sequence>
<dbReference type="InterPro" id="IPR036942">
    <property type="entry name" value="Beta-barrel_TonB_sf"/>
</dbReference>
<evidence type="ECO:0000256" key="8">
    <source>
        <dbReference type="ARBA" id="ARBA00023077"/>
    </source>
</evidence>
<evidence type="ECO:0000256" key="13">
    <source>
        <dbReference type="RuleBase" id="RU003357"/>
    </source>
</evidence>
<dbReference type="GO" id="GO:0015891">
    <property type="term" value="P:siderophore transport"/>
    <property type="evidence" value="ECO:0007669"/>
    <property type="project" value="InterPro"/>
</dbReference>
<dbReference type="Gene3D" id="2.40.170.20">
    <property type="entry name" value="TonB-dependent receptor, beta-barrel domain"/>
    <property type="match status" value="1"/>
</dbReference>